<dbReference type="EMBL" id="CAJRAU010000008">
    <property type="protein sequence ID" value="CAG5073223.1"/>
    <property type="molecule type" value="Genomic_DNA"/>
</dbReference>
<evidence type="ECO:0000313" key="2">
    <source>
        <dbReference type="EMBL" id="CAG5073223.1"/>
    </source>
</evidence>
<evidence type="ECO:0000313" key="3">
    <source>
        <dbReference type="Proteomes" id="UP000679725"/>
    </source>
</evidence>
<dbReference type="InterPro" id="IPR026444">
    <property type="entry name" value="Secre_tail"/>
</dbReference>
<dbReference type="InterPro" id="IPR005046">
    <property type="entry name" value="DUF285"/>
</dbReference>
<comment type="caution">
    <text evidence="2">The sequence shown here is derived from an EMBL/GenBank/DDBJ whole genome shotgun (WGS) entry which is preliminary data.</text>
</comment>
<dbReference type="Pfam" id="PF18962">
    <property type="entry name" value="Por_Secre_tail"/>
    <property type="match status" value="1"/>
</dbReference>
<keyword evidence="3" id="KW-1185">Reference proteome</keyword>
<organism evidence="2 3">
    <name type="scientific">Dyadobacter linearis</name>
    <dbReference type="NCBI Taxonomy" id="2823330"/>
    <lineage>
        <taxon>Bacteria</taxon>
        <taxon>Pseudomonadati</taxon>
        <taxon>Bacteroidota</taxon>
        <taxon>Cytophagia</taxon>
        <taxon>Cytophagales</taxon>
        <taxon>Spirosomataceae</taxon>
        <taxon>Dyadobacter</taxon>
    </lineage>
</organism>
<reference evidence="2 3" key="1">
    <citation type="submission" date="2021-04" db="EMBL/GenBank/DDBJ databases">
        <authorList>
            <person name="Rodrigo-Torres L."/>
            <person name="Arahal R. D."/>
            <person name="Lucena T."/>
        </authorList>
    </citation>
    <scope>NUCLEOTIDE SEQUENCE [LARGE SCALE GENOMIC DNA]</scope>
    <source>
        <strain evidence="2 3">CECT 9623</strain>
    </source>
</reference>
<dbReference type="InterPro" id="IPR011889">
    <property type="entry name" value="Liste_lipo_26"/>
</dbReference>
<dbReference type="NCBIfam" id="TIGR04183">
    <property type="entry name" value="Por_Secre_tail"/>
    <property type="match status" value="1"/>
</dbReference>
<feature type="domain" description="Secretion system C-terminal sorting" evidence="1">
    <location>
        <begin position="543"/>
        <end position="612"/>
    </location>
</feature>
<dbReference type="Proteomes" id="UP000679725">
    <property type="component" value="Unassembled WGS sequence"/>
</dbReference>
<protein>
    <recommendedName>
        <fullName evidence="1">Secretion system C-terminal sorting domain-containing protein</fullName>
    </recommendedName>
</protein>
<name>A0ABM8UWS6_9BACT</name>
<dbReference type="Pfam" id="PF03382">
    <property type="entry name" value="DUF285"/>
    <property type="match status" value="1"/>
</dbReference>
<gene>
    <name evidence="2" type="ORF">DYBT9623_04726</name>
</gene>
<sequence>MTKLCSRLNFLLSIWRPLLPILLIFVAVDFSYAQIAATDYVTIWKTDNAIPENTQISIPAYGEYTLYYESIPAGISGTLPETGTFTDVQTITFPAAGTYRVAIKPTGSIPFHRITFGILGGSDTILEIEQWGTTVWSSMEDAYVNCSFLTSLPETDLPVLSSVTSMRSAFNGCRSLTGSSKMNDWDVGNVTDMQGTFTNASVFNQPIGKWDVSNVTSMLYTFNNATVFNQSLADWDVSSVTNMRAMFWRAEAFNQPINSWNVSNVTTMRDMFLQANSFNQPLDNWNVANVSVMRSMFEDAVSFNQPLGNWNVTNVNDMGDMFRDTEAFDQPLNNWNVSNVTLMASMFRNASAFNQPLSQWTFSPDNINLNNIFTGSGLDCGNYSTSLIGWAANPNTPDGIILGADGKVYGPLAVTAHDDLITNNGWTFNGDSFDATCAGLPVTLVSFGVKKRESSLLLTWSTAEETNSERYEIQRSADSKIWKAIGIVASAGESRVTQQYQFNDHFPMDGISYYRLKMVDKDLTFAFSGIEAIEFSTDTGFGIYPNPASDRLLIDDYKQIKQIEIYNASGLKLLDNKRVGAHGLDLRSLMPGIHTVKMYFENGHFQTSKLVISR</sequence>
<dbReference type="NCBIfam" id="TIGR02167">
    <property type="entry name" value="Liste_lipo_26"/>
    <property type="match status" value="1"/>
</dbReference>
<proteinExistence type="predicted"/>
<accession>A0ABM8UWS6</accession>
<dbReference type="RefSeq" id="WP_215235993.1">
    <property type="nucleotide sequence ID" value="NZ_CAJRAU010000008.1"/>
</dbReference>
<evidence type="ECO:0000259" key="1">
    <source>
        <dbReference type="Pfam" id="PF18962"/>
    </source>
</evidence>